<feature type="compositionally biased region" description="Basic and acidic residues" evidence="8">
    <location>
        <begin position="1"/>
        <end position="15"/>
    </location>
</feature>
<dbReference type="SUPFAM" id="SSF90123">
    <property type="entry name" value="ABC transporter transmembrane region"/>
    <property type="match status" value="1"/>
</dbReference>
<dbReference type="SUPFAM" id="SSF52540">
    <property type="entry name" value="P-loop containing nucleoside triphosphate hydrolases"/>
    <property type="match status" value="1"/>
</dbReference>
<feature type="transmembrane region" description="Helical" evidence="9">
    <location>
        <begin position="240"/>
        <end position="259"/>
    </location>
</feature>
<dbReference type="PANTHER" id="PTHR24221">
    <property type="entry name" value="ATP-BINDING CASSETTE SUB-FAMILY B"/>
    <property type="match status" value="1"/>
</dbReference>
<dbReference type="Pfam" id="PF00664">
    <property type="entry name" value="ABC_membrane"/>
    <property type="match status" value="1"/>
</dbReference>
<evidence type="ECO:0000256" key="6">
    <source>
        <dbReference type="ARBA" id="ARBA00022989"/>
    </source>
</evidence>
<dbReference type="Gene3D" id="3.40.50.300">
    <property type="entry name" value="P-loop containing nucleotide triphosphate hydrolases"/>
    <property type="match status" value="1"/>
</dbReference>
<evidence type="ECO:0000256" key="3">
    <source>
        <dbReference type="ARBA" id="ARBA00022692"/>
    </source>
</evidence>
<comment type="caution">
    <text evidence="13">The sequence shown here is derived from an EMBL/GenBank/DDBJ whole genome shotgun (WGS) entry which is preliminary data.</text>
</comment>
<dbReference type="InterPro" id="IPR003439">
    <property type="entry name" value="ABC_transporter-like_ATP-bd"/>
</dbReference>
<evidence type="ECO:0000256" key="4">
    <source>
        <dbReference type="ARBA" id="ARBA00022741"/>
    </source>
</evidence>
<evidence type="ECO:0000256" key="1">
    <source>
        <dbReference type="ARBA" id="ARBA00004651"/>
    </source>
</evidence>
<evidence type="ECO:0000259" key="11">
    <source>
        <dbReference type="PROSITE" id="PS50929"/>
    </source>
</evidence>
<evidence type="ECO:0000256" key="8">
    <source>
        <dbReference type="SAM" id="MobiDB-lite"/>
    </source>
</evidence>
<evidence type="ECO:0000256" key="9">
    <source>
        <dbReference type="SAM" id="Phobius"/>
    </source>
</evidence>
<proteinExistence type="predicted"/>
<dbReference type="RefSeq" id="WP_088453594.1">
    <property type="nucleotide sequence ID" value="NZ_JACHXO010000008.1"/>
</dbReference>
<dbReference type="PANTHER" id="PTHR24221:SF248">
    <property type="entry name" value="ABC TRANSPORTER TRANSMEMBRANE REGION"/>
    <property type="match status" value="1"/>
</dbReference>
<feature type="transmembrane region" description="Helical" evidence="9">
    <location>
        <begin position="441"/>
        <end position="471"/>
    </location>
</feature>
<evidence type="ECO:0000259" key="10">
    <source>
        <dbReference type="PROSITE" id="PS50893"/>
    </source>
</evidence>
<feature type="domain" description="ABC transmembrane type-1" evidence="11">
    <location>
        <begin position="212"/>
        <end position="490"/>
    </location>
</feature>
<dbReference type="InterPro" id="IPR003593">
    <property type="entry name" value="AAA+_ATPase"/>
</dbReference>
<organism evidence="13 14">
    <name type="scientific">Roseateles terrae</name>
    <dbReference type="NCBI Taxonomy" id="431060"/>
    <lineage>
        <taxon>Bacteria</taxon>
        <taxon>Pseudomonadati</taxon>
        <taxon>Pseudomonadota</taxon>
        <taxon>Betaproteobacteria</taxon>
        <taxon>Burkholderiales</taxon>
        <taxon>Sphaerotilaceae</taxon>
        <taxon>Roseateles</taxon>
    </lineage>
</organism>
<feature type="domain" description="ABC transporter" evidence="10">
    <location>
        <begin position="524"/>
        <end position="762"/>
    </location>
</feature>
<evidence type="ECO:0000313" key="13">
    <source>
        <dbReference type="EMBL" id="MBB3196595.1"/>
    </source>
</evidence>
<sequence length="812" mass="87545">MSRPHDPFFDGDQRARRPGLRLAAEDGQRAPGMPEEPHDPLAGLADQPAIDPLLHCLAWLTQHHGRARSPESLRAGAPIEGQLSPDQAIRLMREAGYNAGLLRKGIDEINALLLPAVLLLNGGDACVLVRRLDDGQDGSGARYEVVFPGPEAASCVAPASELDQEYSGFILAVTPQEQSQAKPLAGEPPLLQPEKHWLWGTLRRFVPYYRSAMLAALLSNVLMLVSGLVTSVIYDKVIPHQAYVTLWTLAVGAGLALVFDMFSRQLRSHLIDLAGRKTDLIIGAKLFRQTLGVRMEHKPASAGSYAHYLAQVEVVRDFFTSATMSALTDLPFIILFVAMTFIVGGPLGWVLMAAIPLMLGMSLAIQGYLRRAMRTNMTEAADLHGTLVEALEGLEDLKTSGAEGRFLRRYEQSTAIVAESALRARTMSSWSMNISMTMQQLINLVMLVWGVYLIGDGVISAGALIGAVMFAGRATMPLNSLVSLATRYQGARAAMLSLNSVMSAPTERDSQRNYVPLTQVTGRMGLTDVGFSYPAQGDAQSPKVLRSVTLRIQPGERIAILGRIGSGKSTVLRMLAGLYQPTEGMVEVDGIDLRQVDPAEFRSKVGFVSQEPRLFHGTLRDNVLMGRHVDAQRLVEVAKLTGLDRVVANHPMGWDLPVGEMGTLLSGGQRQLVALARSLVTRPQILLMDEPTSSMDAQSEIAFLRQLRDAAGDCTLVMVTHRPAVLELVSRILVVDSGRLVMDGPRDQVLAALSGVRPGGAPGQAQGQGPNAAQAAQMAQMAQAQAAQAAQLANGTVHMHPAAQPVNRNAAV</sequence>
<accession>A0ABR6GWV4</accession>
<dbReference type="SMART" id="SM00382">
    <property type="entry name" value="AAA"/>
    <property type="match status" value="1"/>
</dbReference>
<dbReference type="Proteomes" id="UP000574369">
    <property type="component" value="Unassembled WGS sequence"/>
</dbReference>
<dbReference type="PROSITE" id="PS50929">
    <property type="entry name" value="ABC_TM1F"/>
    <property type="match status" value="1"/>
</dbReference>
<dbReference type="Gene3D" id="1.20.1560.10">
    <property type="entry name" value="ABC transporter type 1, transmembrane domain"/>
    <property type="match status" value="1"/>
</dbReference>
<gene>
    <name evidence="13" type="ORF">FHS28_004017</name>
</gene>
<feature type="transmembrane region" description="Helical" evidence="9">
    <location>
        <begin position="349"/>
        <end position="369"/>
    </location>
</feature>
<keyword evidence="7 9" id="KW-0472">Membrane</keyword>
<feature type="domain" description="Peptidase C39" evidence="12">
    <location>
        <begin position="44"/>
        <end position="173"/>
    </location>
</feature>
<evidence type="ECO:0000256" key="7">
    <source>
        <dbReference type="ARBA" id="ARBA00023136"/>
    </source>
</evidence>
<feature type="transmembrane region" description="Helical" evidence="9">
    <location>
        <begin position="212"/>
        <end position="234"/>
    </location>
</feature>
<dbReference type="InterPro" id="IPR027417">
    <property type="entry name" value="P-loop_NTPase"/>
</dbReference>
<dbReference type="GO" id="GO:0005524">
    <property type="term" value="F:ATP binding"/>
    <property type="evidence" value="ECO:0007669"/>
    <property type="project" value="UniProtKB-KW"/>
</dbReference>
<evidence type="ECO:0000313" key="14">
    <source>
        <dbReference type="Proteomes" id="UP000574369"/>
    </source>
</evidence>
<dbReference type="InterPro" id="IPR036640">
    <property type="entry name" value="ABC1_TM_sf"/>
</dbReference>
<dbReference type="PROSITE" id="PS50990">
    <property type="entry name" value="PEPTIDASE_C39"/>
    <property type="match status" value="1"/>
</dbReference>
<feature type="transmembrane region" description="Helical" evidence="9">
    <location>
        <begin position="326"/>
        <end position="343"/>
    </location>
</feature>
<evidence type="ECO:0000256" key="5">
    <source>
        <dbReference type="ARBA" id="ARBA00022840"/>
    </source>
</evidence>
<keyword evidence="5 13" id="KW-0067">ATP-binding</keyword>
<comment type="subcellular location">
    <subcellularLocation>
        <location evidence="1">Cell membrane</location>
        <topology evidence="1">Multi-pass membrane protein</topology>
    </subcellularLocation>
</comment>
<keyword evidence="6 9" id="KW-1133">Transmembrane helix</keyword>
<feature type="region of interest" description="Disordered" evidence="8">
    <location>
        <begin position="1"/>
        <end position="37"/>
    </location>
</feature>
<evidence type="ECO:0000259" key="12">
    <source>
        <dbReference type="PROSITE" id="PS50990"/>
    </source>
</evidence>
<protein>
    <submittedName>
        <fullName evidence="13">ATP-binding cassette subfamily C protein LapB</fullName>
    </submittedName>
</protein>
<name>A0ABR6GWV4_9BURK</name>
<evidence type="ECO:0000256" key="2">
    <source>
        <dbReference type="ARBA" id="ARBA00022475"/>
    </source>
</evidence>
<dbReference type="PROSITE" id="PS00211">
    <property type="entry name" value="ABC_TRANSPORTER_1"/>
    <property type="match status" value="1"/>
</dbReference>
<reference evidence="13 14" key="1">
    <citation type="submission" date="2020-08" db="EMBL/GenBank/DDBJ databases">
        <title>Genomic Encyclopedia of Type Strains, Phase III (KMG-III): the genomes of soil and plant-associated and newly described type strains.</title>
        <authorList>
            <person name="Whitman W."/>
        </authorList>
    </citation>
    <scope>NUCLEOTIDE SEQUENCE [LARGE SCALE GENOMIC DNA]</scope>
    <source>
        <strain evidence="13 14">CECT 7247</strain>
    </source>
</reference>
<dbReference type="CDD" id="cd18587">
    <property type="entry name" value="ABC_6TM_LapB_like"/>
    <property type="match status" value="1"/>
</dbReference>
<keyword evidence="3 9" id="KW-0812">Transmembrane</keyword>
<dbReference type="InterPro" id="IPR017750">
    <property type="entry name" value="ATPase_T1SS"/>
</dbReference>
<dbReference type="Pfam" id="PF00005">
    <property type="entry name" value="ABC_tran"/>
    <property type="match status" value="1"/>
</dbReference>
<dbReference type="InterPro" id="IPR017871">
    <property type="entry name" value="ABC_transporter-like_CS"/>
</dbReference>
<dbReference type="InterPro" id="IPR039421">
    <property type="entry name" value="Type_1_exporter"/>
</dbReference>
<dbReference type="PROSITE" id="PS50893">
    <property type="entry name" value="ABC_TRANSPORTER_2"/>
    <property type="match status" value="1"/>
</dbReference>
<dbReference type="NCBIfam" id="TIGR03375">
    <property type="entry name" value="type_I_sec_LssB"/>
    <property type="match status" value="1"/>
</dbReference>
<keyword evidence="14" id="KW-1185">Reference proteome</keyword>
<keyword evidence="4" id="KW-0547">Nucleotide-binding</keyword>
<keyword evidence="2" id="KW-1003">Cell membrane</keyword>
<dbReference type="InterPro" id="IPR011527">
    <property type="entry name" value="ABC1_TM_dom"/>
</dbReference>
<dbReference type="Gene3D" id="3.90.70.10">
    <property type="entry name" value="Cysteine proteinases"/>
    <property type="match status" value="1"/>
</dbReference>
<dbReference type="EMBL" id="JACHXO010000008">
    <property type="protein sequence ID" value="MBB3196595.1"/>
    <property type="molecule type" value="Genomic_DNA"/>
</dbReference>
<dbReference type="InterPro" id="IPR005074">
    <property type="entry name" value="Peptidase_C39"/>
</dbReference>